<feature type="region of interest" description="Disordered" evidence="1">
    <location>
        <begin position="1"/>
        <end position="37"/>
    </location>
</feature>
<dbReference type="EMBL" id="CAJVPS010019173">
    <property type="protein sequence ID" value="CAG8700101.1"/>
    <property type="molecule type" value="Genomic_DNA"/>
</dbReference>
<feature type="compositionally biased region" description="Polar residues" evidence="1">
    <location>
        <begin position="1"/>
        <end position="12"/>
    </location>
</feature>
<name>A0A9N9N457_9GLOM</name>
<evidence type="ECO:0000313" key="2">
    <source>
        <dbReference type="EMBL" id="CAG8700101.1"/>
    </source>
</evidence>
<reference evidence="2" key="1">
    <citation type="submission" date="2021-06" db="EMBL/GenBank/DDBJ databases">
        <authorList>
            <person name="Kallberg Y."/>
            <person name="Tangrot J."/>
            <person name="Rosling A."/>
        </authorList>
    </citation>
    <scope>NUCLEOTIDE SEQUENCE</scope>
    <source>
        <strain evidence="2">FL130A</strain>
    </source>
</reference>
<evidence type="ECO:0000256" key="1">
    <source>
        <dbReference type="SAM" id="MobiDB-lite"/>
    </source>
</evidence>
<feature type="region of interest" description="Disordered" evidence="1">
    <location>
        <begin position="156"/>
        <end position="177"/>
    </location>
</feature>
<keyword evidence="3" id="KW-1185">Reference proteome</keyword>
<gene>
    <name evidence="2" type="ORF">ALEPTO_LOCUS11541</name>
</gene>
<dbReference type="AlphaFoldDB" id="A0A9N9N457"/>
<feature type="compositionally biased region" description="Low complexity" evidence="1">
    <location>
        <begin position="156"/>
        <end position="168"/>
    </location>
</feature>
<evidence type="ECO:0000313" key="3">
    <source>
        <dbReference type="Proteomes" id="UP000789508"/>
    </source>
</evidence>
<organism evidence="2 3">
    <name type="scientific">Ambispora leptoticha</name>
    <dbReference type="NCBI Taxonomy" id="144679"/>
    <lineage>
        <taxon>Eukaryota</taxon>
        <taxon>Fungi</taxon>
        <taxon>Fungi incertae sedis</taxon>
        <taxon>Mucoromycota</taxon>
        <taxon>Glomeromycotina</taxon>
        <taxon>Glomeromycetes</taxon>
        <taxon>Archaeosporales</taxon>
        <taxon>Ambisporaceae</taxon>
        <taxon>Ambispora</taxon>
    </lineage>
</organism>
<comment type="caution">
    <text evidence="2">The sequence shown here is derived from an EMBL/GenBank/DDBJ whole genome shotgun (WGS) entry which is preliminary data.</text>
</comment>
<accession>A0A9N9N457</accession>
<dbReference type="Proteomes" id="UP000789508">
    <property type="component" value="Unassembled WGS sequence"/>
</dbReference>
<protein>
    <submittedName>
        <fullName evidence="2">1801_t:CDS:1</fullName>
    </submittedName>
</protein>
<dbReference type="OrthoDB" id="10596152at2759"/>
<feature type="non-terminal residue" evidence="2">
    <location>
        <position position="1"/>
    </location>
</feature>
<proteinExistence type="predicted"/>
<sequence>ASNSFPILNSDSQPEEKLPLSTSNTHELHDPFEYSNSPQIPFHQSCNESLDSIVDGPYLTNDYHPTNLQPETPFSKNSISQNLYNFDNLYDVPQYVDLSATSQTPKPRSNTAVLIKRLKLEKPVKGQRLLTLNPLFGASEDDDGGNTSTETVVSFRDSSSTETSDTVVNNGMGKGLKGIGKEKVEQIRGKNKLVSPSEIEN</sequence>